<feature type="repeat" description="PPR" evidence="2">
    <location>
        <begin position="288"/>
        <end position="322"/>
    </location>
</feature>
<keyword evidence="1" id="KW-0677">Repeat</keyword>
<evidence type="ECO:0000256" key="2">
    <source>
        <dbReference type="PROSITE-ProRule" id="PRU00708"/>
    </source>
</evidence>
<keyword evidence="4" id="KW-1185">Reference proteome</keyword>
<dbReference type="Pfam" id="PF01535">
    <property type="entry name" value="PPR"/>
    <property type="match status" value="5"/>
</dbReference>
<dbReference type="Pfam" id="PF13041">
    <property type="entry name" value="PPR_2"/>
    <property type="match status" value="1"/>
</dbReference>
<dbReference type="PANTHER" id="PTHR45613:SF248">
    <property type="entry name" value="OS01G0170800 PROTEIN"/>
    <property type="match status" value="1"/>
</dbReference>
<dbReference type="PANTHER" id="PTHR45613">
    <property type="entry name" value="PENTATRICOPEPTIDE REPEAT-CONTAINING PROTEIN"/>
    <property type="match status" value="1"/>
</dbReference>
<feature type="repeat" description="PPR" evidence="2">
    <location>
        <begin position="393"/>
        <end position="427"/>
    </location>
</feature>
<comment type="caution">
    <text evidence="3">The sequence shown here is derived from an EMBL/GenBank/DDBJ whole genome shotgun (WGS) entry which is preliminary data.</text>
</comment>
<dbReference type="InterPro" id="IPR011990">
    <property type="entry name" value="TPR-like_helical_dom_sf"/>
</dbReference>
<gene>
    <name evidence="3" type="ORF">RGQ29_026896</name>
</gene>
<organism evidence="3 4">
    <name type="scientific">Quercus rubra</name>
    <name type="common">Northern red oak</name>
    <name type="synonym">Quercus borealis</name>
    <dbReference type="NCBI Taxonomy" id="3512"/>
    <lineage>
        <taxon>Eukaryota</taxon>
        <taxon>Viridiplantae</taxon>
        <taxon>Streptophyta</taxon>
        <taxon>Embryophyta</taxon>
        <taxon>Tracheophyta</taxon>
        <taxon>Spermatophyta</taxon>
        <taxon>Magnoliopsida</taxon>
        <taxon>eudicotyledons</taxon>
        <taxon>Gunneridae</taxon>
        <taxon>Pentapetalae</taxon>
        <taxon>rosids</taxon>
        <taxon>fabids</taxon>
        <taxon>Fagales</taxon>
        <taxon>Fagaceae</taxon>
        <taxon>Quercus</taxon>
    </lineage>
</organism>
<accession>A0AAN7EMQ3</accession>
<dbReference type="Proteomes" id="UP001324115">
    <property type="component" value="Unassembled WGS sequence"/>
</dbReference>
<dbReference type="NCBIfam" id="TIGR00756">
    <property type="entry name" value="PPR"/>
    <property type="match status" value="3"/>
</dbReference>
<dbReference type="EMBL" id="JAXUIC010000008">
    <property type="protein sequence ID" value="KAK4576122.1"/>
    <property type="molecule type" value="Genomic_DNA"/>
</dbReference>
<dbReference type="AlphaFoldDB" id="A0AAN7EMQ3"/>
<feature type="repeat" description="PPR" evidence="2">
    <location>
        <begin position="358"/>
        <end position="392"/>
    </location>
</feature>
<dbReference type="InterPro" id="IPR002885">
    <property type="entry name" value="PPR_rpt"/>
</dbReference>
<dbReference type="PROSITE" id="PS51375">
    <property type="entry name" value="PPR"/>
    <property type="match status" value="4"/>
</dbReference>
<evidence type="ECO:0008006" key="5">
    <source>
        <dbReference type="Google" id="ProtNLM"/>
    </source>
</evidence>
<name>A0AAN7EMQ3_QUERU</name>
<evidence type="ECO:0000313" key="4">
    <source>
        <dbReference type="Proteomes" id="UP001324115"/>
    </source>
</evidence>
<protein>
    <recommendedName>
        <fullName evidence="5">Pentatricopeptide repeat-containing protein</fullName>
    </recommendedName>
</protein>
<sequence length="465" mass="52970">MLSVRRIIPSLVSISVKNCSSLRVHSPQSVVAKFIHGCTEANIDTVVNSICGSFRKGCNWDILTQNFDSIHLNDLIVEKVLLELKEPTDAKRALAFFHWSAQRKNFEHGNWSYCITIHILVQARLLMDARALLESVLKKNAGSHLRFSVVDSLLSSYKITVSTPFVFDLLVQAYAKLRMFEIAFDVCHYLEEHGFSSSLISFNTLIHVVQKSDQVPLVWKIYEHMIQNRTYPNEVTIRTMISALCKEGHLQKYVDILDQIHGVHCKEGRIAEAHCLMKEMEDLGLKLYSECFDLLIEGCAKAGKLEESLMNCEKMLERRLVPSCWAFNEMVGKLSENGNVEQANAMLTILLDKGFLPDEITYSHLIEGYGKKGEFHEVVKLYYEIENRSLSPGLLVYMSMIRSLCLSGKVEEAEKYLRIMKERSLAPTACIYETLIASHSKKGDRTRALHLQDEMFSQGLKPSYS</sequence>
<evidence type="ECO:0000256" key="1">
    <source>
        <dbReference type="ARBA" id="ARBA00022737"/>
    </source>
</evidence>
<proteinExistence type="predicted"/>
<feature type="repeat" description="PPR" evidence="2">
    <location>
        <begin position="428"/>
        <end position="462"/>
    </location>
</feature>
<evidence type="ECO:0000313" key="3">
    <source>
        <dbReference type="EMBL" id="KAK4576122.1"/>
    </source>
</evidence>
<reference evidence="3 4" key="1">
    <citation type="journal article" date="2023" name="G3 (Bethesda)">
        <title>A haplotype-resolved chromosome-scale genome for Quercus rubra L. provides insights into the genetics of adaptive traits for red oak species.</title>
        <authorList>
            <person name="Kapoor B."/>
            <person name="Jenkins J."/>
            <person name="Schmutz J."/>
            <person name="Zhebentyayeva T."/>
            <person name="Kuelheim C."/>
            <person name="Coggeshall M."/>
            <person name="Heim C."/>
            <person name="Lasky J.R."/>
            <person name="Leites L."/>
            <person name="Islam-Faridi N."/>
            <person name="Romero-Severson J."/>
            <person name="DeLeo V.L."/>
            <person name="Lucas S.M."/>
            <person name="Lazic D."/>
            <person name="Gailing O."/>
            <person name="Carlson J."/>
            <person name="Staton M."/>
        </authorList>
    </citation>
    <scope>NUCLEOTIDE SEQUENCE [LARGE SCALE GENOMIC DNA]</scope>
    <source>
        <strain evidence="3">Pseudo-F2</strain>
    </source>
</reference>
<dbReference type="Gene3D" id="1.25.40.10">
    <property type="entry name" value="Tetratricopeptide repeat domain"/>
    <property type="match status" value="3"/>
</dbReference>